<dbReference type="GO" id="GO:0031966">
    <property type="term" value="C:mitochondrial membrane"/>
    <property type="evidence" value="ECO:0007669"/>
    <property type="project" value="TreeGrafter"/>
</dbReference>
<comment type="caution">
    <text evidence="7">The sequence shown here is derived from an EMBL/GenBank/DDBJ whole genome shotgun (WGS) entry which is preliminary data.</text>
</comment>
<comment type="similarity">
    <text evidence="2">Belongs to the GPAT/DAPAT family.</text>
</comment>
<dbReference type="Proteomes" id="UP000053237">
    <property type="component" value="Unassembled WGS sequence"/>
</dbReference>
<dbReference type="Pfam" id="PF19277">
    <property type="entry name" value="GPAT_C"/>
    <property type="match status" value="1"/>
</dbReference>
<reference evidence="7 8" key="1">
    <citation type="submission" date="2012-05" db="EMBL/GenBank/DDBJ databases">
        <title>Recombination and specialization in a pathogen metapopulation.</title>
        <authorList>
            <person name="Gardiner A."/>
            <person name="Kemen E."/>
            <person name="Schultz-Larsen T."/>
            <person name="MacLean D."/>
            <person name="Van Oosterhout C."/>
            <person name="Jones J.D.G."/>
        </authorList>
    </citation>
    <scope>NUCLEOTIDE SEQUENCE [LARGE SCALE GENOMIC DNA]</scope>
    <source>
        <strain evidence="7 8">Ac Nc2</strain>
    </source>
</reference>
<keyword evidence="4" id="KW-0472">Membrane</keyword>
<dbReference type="GO" id="GO:0004366">
    <property type="term" value="F:glycerol-3-phosphate O-acyltransferase activity"/>
    <property type="evidence" value="ECO:0007669"/>
    <property type="project" value="TreeGrafter"/>
</dbReference>
<name>A0A024GM35_9STRA</name>
<keyword evidence="3" id="KW-0808">Transferase</keyword>
<dbReference type="GO" id="GO:0006631">
    <property type="term" value="P:fatty acid metabolic process"/>
    <property type="evidence" value="ECO:0007669"/>
    <property type="project" value="TreeGrafter"/>
</dbReference>
<dbReference type="AlphaFoldDB" id="A0A024GM35"/>
<dbReference type="STRING" id="65357.A0A024GM35"/>
<dbReference type="InterPro" id="IPR022284">
    <property type="entry name" value="GPAT/DHAPAT"/>
</dbReference>
<dbReference type="GO" id="GO:0012505">
    <property type="term" value="C:endomembrane system"/>
    <property type="evidence" value="ECO:0007669"/>
    <property type="project" value="UniProtKB-SubCell"/>
</dbReference>
<dbReference type="Pfam" id="PF01553">
    <property type="entry name" value="Acyltransferase"/>
    <property type="match status" value="1"/>
</dbReference>
<dbReference type="CDD" id="cd07993">
    <property type="entry name" value="LPLAT_DHAPAT-like"/>
    <property type="match status" value="1"/>
</dbReference>
<proteinExistence type="inferred from homology"/>
<dbReference type="InParanoid" id="A0A024GM35"/>
<dbReference type="SUPFAM" id="SSF69593">
    <property type="entry name" value="Glycerol-3-phosphate (1)-acyltransferase"/>
    <property type="match status" value="1"/>
</dbReference>
<dbReference type="PANTHER" id="PTHR12563">
    <property type="entry name" value="GLYCEROL-3-PHOSPHATE ACYLTRANSFERASE"/>
    <property type="match status" value="1"/>
</dbReference>
<comment type="subcellular location">
    <subcellularLocation>
        <location evidence="1">Endomembrane system</location>
        <topology evidence="1">Peripheral membrane protein</topology>
    </subcellularLocation>
</comment>
<dbReference type="GO" id="GO:0019432">
    <property type="term" value="P:triglyceride biosynthetic process"/>
    <property type="evidence" value="ECO:0007669"/>
    <property type="project" value="TreeGrafter"/>
</dbReference>
<evidence type="ECO:0000313" key="7">
    <source>
        <dbReference type="EMBL" id="CCI47842.1"/>
    </source>
</evidence>
<dbReference type="EMBL" id="CAIX01000189">
    <property type="protein sequence ID" value="CCI47842.1"/>
    <property type="molecule type" value="Genomic_DNA"/>
</dbReference>
<dbReference type="GO" id="GO:0006072">
    <property type="term" value="P:glycerol-3-phosphate metabolic process"/>
    <property type="evidence" value="ECO:0007669"/>
    <property type="project" value="TreeGrafter"/>
</dbReference>
<organism evidence="7 8">
    <name type="scientific">Albugo candida</name>
    <dbReference type="NCBI Taxonomy" id="65357"/>
    <lineage>
        <taxon>Eukaryota</taxon>
        <taxon>Sar</taxon>
        <taxon>Stramenopiles</taxon>
        <taxon>Oomycota</taxon>
        <taxon>Peronosporomycetes</taxon>
        <taxon>Albuginales</taxon>
        <taxon>Albuginaceae</taxon>
        <taxon>Albugo</taxon>
    </lineage>
</organism>
<dbReference type="SMART" id="SM00563">
    <property type="entry name" value="PlsC"/>
    <property type="match status" value="1"/>
</dbReference>
<evidence type="ECO:0000256" key="2">
    <source>
        <dbReference type="ARBA" id="ARBA00007937"/>
    </source>
</evidence>
<sequence length="640" mass="73434">MCSRCNQNLQERPSLSSNTHCRNVLNRLRTSQSVLDRETQSIRIVLAKLHSNLYFPAVRFFGWLLSKLWRVLFQGIDVDIDGIQSIHALIAQAKKEGCHFGMIYIPTHKTHLDYLIISYLCFAYGLPIPRIAAGDNMDLPIVGTFLRANGSFFMRRSWGNDVLYKCILSAYVHELVDDSNPLEVFLEGGRSRVGRVSQLKMGFLSLLHDYVRLPRNQEKPKTIWLVPISLDYDRILEVKEYANQRLGKKKQRESLYHLFRSVRNLFSTNCGRAYLRFGKSVALQAQDKVDNVADIIGCRLQQLCTVTSTSIIASILLWKRSSMSCDVLEAYIDWLIKELNLRHIPTTHLSDDLHKIWKPAVSILDLPIHGTKICFLPSGMPPSHILEIDYYRNQLAHHFVPQMAVFGAIHSFRANVRNGIWSTNTTAIHHVELLPTTQFLLRFLSQLVYHPNPKICIPEVETLLARLECVSILSIEASKVYSIDWSAWKRCRLVQFNLSFLWPLLDVMWVTVQAACECSEGKEMGYEEFIRKAQQLAENMLFKNEIIYAEALCKETIKQTVEWLTQLQILYYRNDRVQCPSVRAASPPPKTDRSASIMVKASEKAVHLLGVVNAFRYRPTTLSDTWVLSSHTGTHKIVPM</sequence>
<dbReference type="GO" id="GO:0008654">
    <property type="term" value="P:phospholipid biosynthetic process"/>
    <property type="evidence" value="ECO:0007669"/>
    <property type="project" value="TreeGrafter"/>
</dbReference>
<feature type="domain" description="Phospholipid/glycerol acyltransferase" evidence="6">
    <location>
        <begin position="102"/>
        <end position="233"/>
    </location>
</feature>
<dbReference type="InterPro" id="IPR002123">
    <property type="entry name" value="Plipid/glycerol_acylTrfase"/>
</dbReference>
<gene>
    <name evidence="7" type="ORF">BN9_088610</name>
</gene>
<evidence type="ECO:0000256" key="1">
    <source>
        <dbReference type="ARBA" id="ARBA00004184"/>
    </source>
</evidence>
<keyword evidence="5" id="KW-0012">Acyltransferase</keyword>
<dbReference type="InterPro" id="IPR045520">
    <property type="entry name" value="GPAT/DHAPAT_C"/>
</dbReference>
<evidence type="ECO:0000259" key="6">
    <source>
        <dbReference type="SMART" id="SM00563"/>
    </source>
</evidence>
<dbReference type="OrthoDB" id="10255570at2759"/>
<evidence type="ECO:0000313" key="8">
    <source>
        <dbReference type="Proteomes" id="UP000053237"/>
    </source>
</evidence>
<keyword evidence="8" id="KW-1185">Reference proteome</keyword>
<evidence type="ECO:0000256" key="4">
    <source>
        <dbReference type="ARBA" id="ARBA00023136"/>
    </source>
</evidence>
<protein>
    <recommendedName>
        <fullName evidence="6">Phospholipid/glycerol acyltransferase domain-containing protein</fullName>
    </recommendedName>
</protein>
<accession>A0A024GM35</accession>
<evidence type="ECO:0000256" key="5">
    <source>
        <dbReference type="ARBA" id="ARBA00023315"/>
    </source>
</evidence>
<dbReference type="PANTHER" id="PTHR12563:SF17">
    <property type="entry name" value="DIHYDROXYACETONE PHOSPHATE ACYLTRANSFERASE"/>
    <property type="match status" value="1"/>
</dbReference>
<evidence type="ECO:0000256" key="3">
    <source>
        <dbReference type="ARBA" id="ARBA00022679"/>
    </source>
</evidence>
<dbReference type="InterPro" id="IPR041728">
    <property type="entry name" value="GPAT/DHAPAT_LPLAT"/>
</dbReference>